<evidence type="ECO:0000313" key="5">
    <source>
        <dbReference type="Proteomes" id="UP000278807"/>
    </source>
</evidence>
<dbReference type="WBParaSite" id="HNAJ_0000111401-mRNA-1">
    <property type="protein sequence ID" value="HNAJ_0000111401-mRNA-1"/>
    <property type="gene ID" value="HNAJ_0000111401"/>
</dbReference>
<evidence type="ECO:0000313" key="6">
    <source>
        <dbReference type="WBParaSite" id="HNAJ_0000111401-mRNA-1"/>
    </source>
</evidence>
<evidence type="ECO:0000259" key="3">
    <source>
        <dbReference type="PROSITE" id="PS50126"/>
    </source>
</evidence>
<keyword evidence="2" id="KW-1133">Transmembrane helix</keyword>
<dbReference type="SUPFAM" id="SSF50249">
    <property type="entry name" value="Nucleic acid-binding proteins"/>
    <property type="match status" value="1"/>
</dbReference>
<dbReference type="OrthoDB" id="6276119at2759"/>
<evidence type="ECO:0000256" key="1">
    <source>
        <dbReference type="SAM" id="MobiDB-lite"/>
    </source>
</evidence>
<dbReference type="PROSITE" id="PS50126">
    <property type="entry name" value="S1"/>
    <property type="match status" value="1"/>
</dbReference>
<feature type="transmembrane region" description="Helical" evidence="2">
    <location>
        <begin position="283"/>
        <end position="305"/>
    </location>
</feature>
<dbReference type="GO" id="GO:0003676">
    <property type="term" value="F:nucleic acid binding"/>
    <property type="evidence" value="ECO:0007669"/>
    <property type="project" value="InterPro"/>
</dbReference>
<keyword evidence="2" id="KW-0472">Membrane</keyword>
<feature type="compositionally biased region" description="Polar residues" evidence="1">
    <location>
        <begin position="548"/>
        <end position="562"/>
    </location>
</feature>
<keyword evidence="5" id="KW-1185">Reference proteome</keyword>
<dbReference type="STRING" id="102285.A0A0R3T2F7"/>
<dbReference type="EMBL" id="UZAE01000396">
    <property type="protein sequence ID" value="VDN96973.1"/>
    <property type="molecule type" value="Genomic_DNA"/>
</dbReference>
<feature type="domain" description="S1 motif" evidence="3">
    <location>
        <begin position="484"/>
        <end position="554"/>
    </location>
</feature>
<evidence type="ECO:0000256" key="2">
    <source>
        <dbReference type="SAM" id="Phobius"/>
    </source>
</evidence>
<organism evidence="6">
    <name type="scientific">Rodentolepis nana</name>
    <name type="common">Dwarf tapeworm</name>
    <name type="synonym">Hymenolepis nana</name>
    <dbReference type="NCBI Taxonomy" id="102285"/>
    <lineage>
        <taxon>Eukaryota</taxon>
        <taxon>Metazoa</taxon>
        <taxon>Spiralia</taxon>
        <taxon>Lophotrochozoa</taxon>
        <taxon>Platyhelminthes</taxon>
        <taxon>Cestoda</taxon>
        <taxon>Eucestoda</taxon>
        <taxon>Cyclophyllidea</taxon>
        <taxon>Hymenolepididae</taxon>
        <taxon>Rodentolepis</taxon>
    </lineage>
</organism>
<evidence type="ECO:0000313" key="4">
    <source>
        <dbReference type="EMBL" id="VDN96973.1"/>
    </source>
</evidence>
<dbReference type="InterPro" id="IPR003029">
    <property type="entry name" value="S1_domain"/>
</dbReference>
<keyword evidence="2" id="KW-0812">Transmembrane</keyword>
<protein>
    <submittedName>
        <fullName evidence="6">S1 motif domain-containing protein</fullName>
    </submittedName>
</protein>
<feature type="transmembrane region" description="Helical" evidence="2">
    <location>
        <begin position="237"/>
        <end position="256"/>
    </location>
</feature>
<name>A0A0R3T2F7_RODNA</name>
<sequence>MAFEVLCSAKYTPVSATVKVLEYLSLNYVGDSTIELDGKHVPFTSANFLRLIQQTTVSYIPDNDNEEEAFTIAFNKDGFLRIIEFFIYKIMPDGFVEFFRGSFDERLNSLVLPDNIYKTSVVTLVAFQDIIFLPSIEHEEFSTGKQMIDEIFRSELPYSFKIVYVGHDPDLPIQKVVENALNDSKNEVSMSAFPMFWKLGTDLRHSETVLYDGIVMIKSKTSSKPALFQIFQSISGFIWLCVLVSIIFVAVIFYIIKYVNDKQSKAMGLLPKDYNILIKPKRIAVGVLHQICWLASLFVIATYAASLADQRFQSEDRALQKLLNKAKSEWENEMYCNSVAEATKRIIDNEFDILIVSQLEAKRILSVECKLERIGATEYLFPLAFLLSGPEHFVKLMQKRINVVSSKQIFDTVARRNLVLGDCPLTTGAINVQANTFSIEEMSGIFFIVLVGIVSSFIVAGIEFIAEKYAMYRQWLRESDMKFGEAYEGEVLEVMESGVWIQLLDQDITAFVETANVRTSKGPDGAPNLAIGSPVMATYIGNDPHTTNPLFTVSEVPRTQRSTSRESASHD</sequence>
<feature type="region of interest" description="Disordered" evidence="1">
    <location>
        <begin position="548"/>
        <end position="571"/>
    </location>
</feature>
<reference evidence="4 5" key="2">
    <citation type="submission" date="2018-11" db="EMBL/GenBank/DDBJ databases">
        <authorList>
            <consortium name="Pathogen Informatics"/>
        </authorList>
    </citation>
    <scope>NUCLEOTIDE SEQUENCE [LARGE SCALE GENOMIC DNA]</scope>
</reference>
<dbReference type="Proteomes" id="UP000278807">
    <property type="component" value="Unassembled WGS sequence"/>
</dbReference>
<feature type="transmembrane region" description="Helical" evidence="2">
    <location>
        <begin position="445"/>
        <end position="466"/>
    </location>
</feature>
<gene>
    <name evidence="4" type="ORF">HNAJ_LOCUS1114</name>
</gene>
<accession>A0A0R3T2F7</accession>
<dbReference type="AlphaFoldDB" id="A0A0R3T2F7"/>
<proteinExistence type="predicted"/>
<reference evidence="6" key="1">
    <citation type="submission" date="2017-02" db="UniProtKB">
        <authorList>
            <consortium name="WormBaseParasite"/>
        </authorList>
    </citation>
    <scope>IDENTIFICATION</scope>
</reference>
<dbReference type="InterPro" id="IPR012340">
    <property type="entry name" value="NA-bd_OB-fold"/>
</dbReference>